<gene>
    <name evidence="1" type="ORF">E1A91_A11G347100v1</name>
</gene>
<evidence type="ECO:0000313" key="2">
    <source>
        <dbReference type="Proteomes" id="UP000323597"/>
    </source>
</evidence>
<sequence>MRIRECEMKREIISSNEDETSYEIVFKALKHLELHCLQSLTSFCSGNYTLRFPSLEQVILSQCPRIKNFYQGALSTPKLHKVLLTQTDFEGRWAGDLNATIEQLNTEGCCGSQLWKKL</sequence>
<protein>
    <recommendedName>
        <fullName evidence="3">FBD domain-containing protein</fullName>
    </recommendedName>
</protein>
<dbReference type="Proteomes" id="UP000323597">
    <property type="component" value="Chromosome A11"/>
</dbReference>
<proteinExistence type="predicted"/>
<evidence type="ECO:0008006" key="3">
    <source>
        <dbReference type="Google" id="ProtNLM"/>
    </source>
</evidence>
<accession>A0A5D2XFD5</accession>
<dbReference type="EMBL" id="CM017646">
    <property type="protein sequence ID" value="TYJ12400.1"/>
    <property type="molecule type" value="Genomic_DNA"/>
</dbReference>
<name>A0A5D2XFD5_GOSMU</name>
<dbReference type="SUPFAM" id="SSF52047">
    <property type="entry name" value="RNI-like"/>
    <property type="match status" value="1"/>
</dbReference>
<evidence type="ECO:0000313" key="1">
    <source>
        <dbReference type="EMBL" id="TYJ12400.1"/>
    </source>
</evidence>
<reference evidence="1 2" key="1">
    <citation type="submission" date="2019-07" db="EMBL/GenBank/DDBJ databases">
        <title>WGS assembly of Gossypium mustelinum.</title>
        <authorList>
            <person name="Chen Z.J."/>
            <person name="Sreedasyam A."/>
            <person name="Ando A."/>
            <person name="Song Q."/>
            <person name="De L."/>
            <person name="Hulse-Kemp A."/>
            <person name="Ding M."/>
            <person name="Ye W."/>
            <person name="Kirkbride R."/>
            <person name="Jenkins J."/>
            <person name="Plott C."/>
            <person name="Lovell J."/>
            <person name="Lin Y.-M."/>
            <person name="Vaughn R."/>
            <person name="Liu B."/>
            <person name="Li W."/>
            <person name="Simpson S."/>
            <person name="Scheffler B."/>
            <person name="Saski C."/>
            <person name="Grover C."/>
            <person name="Hu G."/>
            <person name="Conover J."/>
            <person name="Carlson J."/>
            <person name="Shu S."/>
            <person name="Boston L."/>
            <person name="Williams M."/>
            <person name="Peterson D."/>
            <person name="Mcgee K."/>
            <person name="Jones D."/>
            <person name="Wendel J."/>
            <person name="Stelly D."/>
            <person name="Grimwood J."/>
            <person name="Schmutz J."/>
        </authorList>
    </citation>
    <scope>NUCLEOTIDE SEQUENCE [LARGE SCALE GENOMIC DNA]</scope>
    <source>
        <strain evidence="1">1408120.09</strain>
    </source>
</reference>
<keyword evidence="2" id="KW-1185">Reference proteome</keyword>
<organism evidence="1 2">
    <name type="scientific">Gossypium mustelinum</name>
    <name type="common">Cotton</name>
    <name type="synonym">Gossypium caicoense</name>
    <dbReference type="NCBI Taxonomy" id="34275"/>
    <lineage>
        <taxon>Eukaryota</taxon>
        <taxon>Viridiplantae</taxon>
        <taxon>Streptophyta</taxon>
        <taxon>Embryophyta</taxon>
        <taxon>Tracheophyta</taxon>
        <taxon>Spermatophyta</taxon>
        <taxon>Magnoliopsida</taxon>
        <taxon>eudicotyledons</taxon>
        <taxon>Gunneridae</taxon>
        <taxon>Pentapetalae</taxon>
        <taxon>rosids</taxon>
        <taxon>malvids</taxon>
        <taxon>Malvales</taxon>
        <taxon>Malvaceae</taxon>
        <taxon>Malvoideae</taxon>
        <taxon>Gossypium</taxon>
    </lineage>
</organism>
<dbReference type="AlphaFoldDB" id="A0A5D2XFD5"/>